<accession>A0A1I3SGV9</accession>
<dbReference type="OrthoDB" id="9807923at2"/>
<dbReference type="InterPro" id="IPR023393">
    <property type="entry name" value="START-like_dom_sf"/>
</dbReference>
<gene>
    <name evidence="2" type="ORF">SAMN05444682_11132</name>
</gene>
<keyword evidence="3" id="KW-1185">Reference proteome</keyword>
<dbReference type="Gene3D" id="3.30.530.20">
    <property type="match status" value="1"/>
</dbReference>
<reference evidence="2 3" key="1">
    <citation type="submission" date="2016-10" db="EMBL/GenBank/DDBJ databases">
        <authorList>
            <person name="de Groot N.N."/>
        </authorList>
    </citation>
    <scope>NUCLEOTIDE SEQUENCE [LARGE SCALE GENOMIC DNA]</scope>
    <source>
        <strain evidence="2 3">RK1</strain>
    </source>
</reference>
<dbReference type="Proteomes" id="UP000198670">
    <property type="component" value="Unassembled WGS sequence"/>
</dbReference>
<dbReference type="CDD" id="cd07818">
    <property type="entry name" value="SRPBCC_1"/>
    <property type="match status" value="1"/>
</dbReference>
<protein>
    <submittedName>
        <fullName evidence="2">Polyketide cyclase / dehydrase and lipid transport</fullName>
    </submittedName>
</protein>
<sequence length="174" mass="19842">MKTLKRILIILAIIIAIPLIAALFVKREFTSERQITIDKPREEVFDYIKHLNNQKNYDTWHKMDPGAQTTTRGTDGTVGFVYAWDGEKIGKGEQEITNIEENERVDTELRFKTPFESTASCYLITEAQGPNQTVVKWGISGKSPYPFNLMGLFFDMGDDFDEGLKGLKTVLENQ</sequence>
<evidence type="ECO:0000313" key="3">
    <source>
        <dbReference type="Proteomes" id="UP000198670"/>
    </source>
</evidence>
<organism evidence="2 3">
    <name type="scientific">Parapedobacter indicus</name>
    <dbReference type="NCBI Taxonomy" id="1477437"/>
    <lineage>
        <taxon>Bacteria</taxon>
        <taxon>Pseudomonadati</taxon>
        <taxon>Bacteroidota</taxon>
        <taxon>Sphingobacteriia</taxon>
        <taxon>Sphingobacteriales</taxon>
        <taxon>Sphingobacteriaceae</taxon>
        <taxon>Parapedobacter</taxon>
    </lineage>
</organism>
<name>A0A1I3SGV9_9SPHI</name>
<keyword evidence="1" id="KW-1133">Transmembrane helix</keyword>
<dbReference type="RefSeq" id="WP_090630045.1">
    <property type="nucleotide sequence ID" value="NZ_FOQO01000011.1"/>
</dbReference>
<feature type="transmembrane region" description="Helical" evidence="1">
    <location>
        <begin position="7"/>
        <end position="25"/>
    </location>
</feature>
<keyword evidence="1" id="KW-0812">Transmembrane</keyword>
<evidence type="ECO:0000313" key="2">
    <source>
        <dbReference type="EMBL" id="SFJ57252.1"/>
    </source>
</evidence>
<dbReference type="EMBL" id="FOQO01000011">
    <property type="protein sequence ID" value="SFJ57252.1"/>
    <property type="molecule type" value="Genomic_DNA"/>
</dbReference>
<dbReference type="AlphaFoldDB" id="A0A1I3SGV9"/>
<dbReference type="SUPFAM" id="SSF55961">
    <property type="entry name" value="Bet v1-like"/>
    <property type="match status" value="1"/>
</dbReference>
<keyword evidence="1" id="KW-0472">Membrane</keyword>
<dbReference type="STRING" id="1477437.SAMN05444682_11132"/>
<evidence type="ECO:0000256" key="1">
    <source>
        <dbReference type="SAM" id="Phobius"/>
    </source>
</evidence>
<dbReference type="Pfam" id="PF10604">
    <property type="entry name" value="Polyketide_cyc2"/>
    <property type="match status" value="1"/>
</dbReference>
<proteinExistence type="predicted"/>
<dbReference type="InterPro" id="IPR019587">
    <property type="entry name" value="Polyketide_cyclase/dehydratase"/>
</dbReference>